<feature type="transmembrane region" description="Helical" evidence="1">
    <location>
        <begin position="12"/>
        <end position="31"/>
    </location>
</feature>
<reference evidence="3" key="1">
    <citation type="journal article" date="2019" name="Int. J. Syst. Evol. Microbiol.">
        <title>The Global Catalogue of Microorganisms (GCM) 10K type strain sequencing project: providing services to taxonomists for standard genome sequencing and annotation.</title>
        <authorList>
            <consortium name="The Broad Institute Genomics Platform"/>
            <consortium name="The Broad Institute Genome Sequencing Center for Infectious Disease"/>
            <person name="Wu L."/>
            <person name="Ma J."/>
        </authorList>
    </citation>
    <scope>NUCLEOTIDE SEQUENCE [LARGE SCALE GENOMIC DNA]</scope>
    <source>
        <strain evidence="3">JCM 17924</strain>
    </source>
</reference>
<comment type="caution">
    <text evidence="2">The sequence shown here is derived from an EMBL/GenBank/DDBJ whole genome shotgun (WGS) entry which is preliminary data.</text>
</comment>
<evidence type="ECO:0000256" key="1">
    <source>
        <dbReference type="SAM" id="Phobius"/>
    </source>
</evidence>
<evidence type="ECO:0000313" key="2">
    <source>
        <dbReference type="EMBL" id="GAA4376514.1"/>
    </source>
</evidence>
<dbReference type="Proteomes" id="UP001500454">
    <property type="component" value="Unassembled WGS sequence"/>
</dbReference>
<keyword evidence="3" id="KW-1185">Reference proteome</keyword>
<organism evidence="2 3">
    <name type="scientific">Hymenobacter koreensis</name>
    <dbReference type="NCBI Taxonomy" id="1084523"/>
    <lineage>
        <taxon>Bacteria</taxon>
        <taxon>Pseudomonadati</taxon>
        <taxon>Bacteroidota</taxon>
        <taxon>Cytophagia</taxon>
        <taxon>Cytophagales</taxon>
        <taxon>Hymenobacteraceae</taxon>
        <taxon>Hymenobacter</taxon>
    </lineage>
</organism>
<accession>A0ABP8IW20</accession>
<dbReference type="RefSeq" id="WP_345222032.1">
    <property type="nucleotide sequence ID" value="NZ_BAABHA010000002.1"/>
</dbReference>
<gene>
    <name evidence="2" type="ORF">GCM10023186_10470</name>
</gene>
<protein>
    <submittedName>
        <fullName evidence="2">Uncharacterized protein</fullName>
    </submittedName>
</protein>
<dbReference type="EMBL" id="BAABHA010000002">
    <property type="protein sequence ID" value="GAA4376514.1"/>
    <property type="molecule type" value="Genomic_DNA"/>
</dbReference>
<sequence length="143" mass="15218">MARFFPEAGHLAIFVALLPIVLFLTAILPRLRFSLLAVTLLMVVGLNNQAVATFKAAPAKAGTTRVSSVPKGTVVKQKVTLEATAPLGPWLVPTGDAWLPTLPASSVLPTFRPLPAAPQPRPCAVPDWFRTRLLEAALSPHAP</sequence>
<keyword evidence="1" id="KW-1133">Transmembrane helix</keyword>
<keyword evidence="1" id="KW-0812">Transmembrane</keyword>
<name>A0ABP8IW20_9BACT</name>
<keyword evidence="1" id="KW-0472">Membrane</keyword>
<evidence type="ECO:0000313" key="3">
    <source>
        <dbReference type="Proteomes" id="UP001500454"/>
    </source>
</evidence>
<proteinExistence type="predicted"/>